<evidence type="ECO:0000313" key="1">
    <source>
        <dbReference type="EMBL" id="MBB6467257.1"/>
    </source>
</evidence>
<proteinExistence type="predicted"/>
<dbReference type="EMBL" id="JACHGI010000005">
    <property type="protein sequence ID" value="MBB6467257.1"/>
    <property type="molecule type" value="Genomic_DNA"/>
</dbReference>
<name>A0A8E2BDZ2_9HYPH</name>
<protein>
    <submittedName>
        <fullName evidence="1">Uncharacterized protein</fullName>
    </submittedName>
</protein>
<dbReference type="Proteomes" id="UP000532373">
    <property type="component" value="Unassembled WGS sequence"/>
</dbReference>
<gene>
    <name evidence="1" type="ORF">HNQ96_003136</name>
</gene>
<sequence length="129" mass="14708">MAMSRRDRLKKLVVVQEQLKALHETRHAGFVANAIAAEAEAQSLSDSFDSTDGISQLFPELYHRRIKEAIDKKQLNLGLANVEVGKIATATARTNMVERAYRDVRRQDERDSADRERLEIIERKSAEDK</sequence>
<dbReference type="RefSeq" id="WP_246470781.1">
    <property type="nucleotide sequence ID" value="NZ_JACHGI010000005.1"/>
</dbReference>
<comment type="caution">
    <text evidence="1">The sequence shown here is derived from an EMBL/GenBank/DDBJ whole genome shotgun (WGS) entry which is preliminary data.</text>
</comment>
<evidence type="ECO:0000313" key="2">
    <source>
        <dbReference type="Proteomes" id="UP000532373"/>
    </source>
</evidence>
<dbReference type="AlphaFoldDB" id="A0A8E2BDZ2"/>
<organism evidence="1 2">
    <name type="scientific">Aminobacter carboxidus</name>
    <dbReference type="NCBI Taxonomy" id="376165"/>
    <lineage>
        <taxon>Bacteria</taxon>
        <taxon>Pseudomonadati</taxon>
        <taxon>Pseudomonadota</taxon>
        <taxon>Alphaproteobacteria</taxon>
        <taxon>Hyphomicrobiales</taxon>
        <taxon>Phyllobacteriaceae</taxon>
        <taxon>Aminobacter</taxon>
    </lineage>
</organism>
<accession>A0A8E2BDZ2</accession>
<reference evidence="1 2" key="1">
    <citation type="submission" date="2020-08" db="EMBL/GenBank/DDBJ databases">
        <title>Genomic Encyclopedia of Type Strains, Phase IV (KMG-IV): sequencing the most valuable type-strain genomes for metagenomic binning, comparative biology and taxonomic classification.</title>
        <authorList>
            <person name="Goeker M."/>
        </authorList>
    </citation>
    <scope>NUCLEOTIDE SEQUENCE [LARGE SCALE GENOMIC DNA]</scope>
    <source>
        <strain evidence="1 2">DSM 17454</strain>
    </source>
</reference>